<gene>
    <name evidence="2" type="ORF">Tco_0680604</name>
</gene>
<name>A0ABQ4XME6_9ASTR</name>
<evidence type="ECO:0000313" key="3">
    <source>
        <dbReference type="Proteomes" id="UP001151760"/>
    </source>
</evidence>
<feature type="compositionally biased region" description="Basic and acidic residues" evidence="1">
    <location>
        <begin position="55"/>
        <end position="76"/>
    </location>
</feature>
<evidence type="ECO:0000256" key="1">
    <source>
        <dbReference type="SAM" id="MobiDB-lite"/>
    </source>
</evidence>
<proteinExistence type="predicted"/>
<protein>
    <submittedName>
        <fullName evidence="2">Uncharacterized protein</fullName>
    </submittedName>
</protein>
<feature type="compositionally biased region" description="Basic and acidic residues" evidence="1">
    <location>
        <begin position="1"/>
        <end position="17"/>
    </location>
</feature>
<dbReference type="EMBL" id="BQNB010009621">
    <property type="protein sequence ID" value="GJS66040.1"/>
    <property type="molecule type" value="Genomic_DNA"/>
</dbReference>
<feature type="compositionally biased region" description="Polar residues" evidence="1">
    <location>
        <begin position="18"/>
        <end position="29"/>
    </location>
</feature>
<feature type="region of interest" description="Disordered" evidence="1">
    <location>
        <begin position="1"/>
        <end position="76"/>
    </location>
</feature>
<reference evidence="2" key="2">
    <citation type="submission" date="2022-01" db="EMBL/GenBank/DDBJ databases">
        <authorList>
            <person name="Yamashiro T."/>
            <person name="Shiraishi A."/>
            <person name="Satake H."/>
            <person name="Nakayama K."/>
        </authorList>
    </citation>
    <scope>NUCLEOTIDE SEQUENCE</scope>
</reference>
<keyword evidence="3" id="KW-1185">Reference proteome</keyword>
<accession>A0ABQ4XME6</accession>
<sequence>MESVKKSLDERANHKQEYNSWVNERQLQTTKDKGDSSKALDASLVDTESSGTALKEQDTTSRSGNDAHIDDPDIRPIYDEQPMAENAEQCHDTCPLPATLTNNQTTELSNQYLESENIRLKKTVA</sequence>
<dbReference type="Proteomes" id="UP001151760">
    <property type="component" value="Unassembled WGS sequence"/>
</dbReference>
<evidence type="ECO:0000313" key="2">
    <source>
        <dbReference type="EMBL" id="GJS66040.1"/>
    </source>
</evidence>
<organism evidence="2 3">
    <name type="scientific">Tanacetum coccineum</name>
    <dbReference type="NCBI Taxonomy" id="301880"/>
    <lineage>
        <taxon>Eukaryota</taxon>
        <taxon>Viridiplantae</taxon>
        <taxon>Streptophyta</taxon>
        <taxon>Embryophyta</taxon>
        <taxon>Tracheophyta</taxon>
        <taxon>Spermatophyta</taxon>
        <taxon>Magnoliopsida</taxon>
        <taxon>eudicotyledons</taxon>
        <taxon>Gunneridae</taxon>
        <taxon>Pentapetalae</taxon>
        <taxon>asterids</taxon>
        <taxon>campanulids</taxon>
        <taxon>Asterales</taxon>
        <taxon>Asteraceae</taxon>
        <taxon>Asteroideae</taxon>
        <taxon>Anthemideae</taxon>
        <taxon>Anthemidinae</taxon>
        <taxon>Tanacetum</taxon>
    </lineage>
</organism>
<comment type="caution">
    <text evidence="2">The sequence shown here is derived from an EMBL/GenBank/DDBJ whole genome shotgun (WGS) entry which is preliminary data.</text>
</comment>
<reference evidence="2" key="1">
    <citation type="journal article" date="2022" name="Int. J. Mol. Sci.">
        <title>Draft Genome of Tanacetum Coccineum: Genomic Comparison of Closely Related Tanacetum-Family Plants.</title>
        <authorList>
            <person name="Yamashiro T."/>
            <person name="Shiraishi A."/>
            <person name="Nakayama K."/>
            <person name="Satake H."/>
        </authorList>
    </citation>
    <scope>NUCLEOTIDE SEQUENCE</scope>
</reference>